<dbReference type="PANTHER" id="PTHR31681:SF3">
    <property type="entry name" value="OS04G0690100 PROTEIN"/>
    <property type="match status" value="1"/>
</dbReference>
<dbReference type="EMBL" id="GL945440">
    <property type="protein sequence ID" value="EGO20693.1"/>
    <property type="molecule type" value="Genomic_DNA"/>
</dbReference>
<accession>F8P8D7</accession>
<reference evidence="2" key="1">
    <citation type="submission" date="2011-04" db="EMBL/GenBank/DDBJ databases">
        <title>Evolution of plant cell wall degrading machinery underlies the functional diversity of forest fungi.</title>
        <authorList>
            <consortium name="US DOE Joint Genome Institute (JGI-PGF)"/>
            <person name="Eastwood D.C."/>
            <person name="Floudas D."/>
            <person name="Binder M."/>
            <person name="Majcherczyk A."/>
            <person name="Schneider P."/>
            <person name="Aerts A."/>
            <person name="Asiegbu F.O."/>
            <person name="Baker S.E."/>
            <person name="Barry K."/>
            <person name="Bendiksby M."/>
            <person name="Blumentritt M."/>
            <person name="Coutinho P.M."/>
            <person name="Cullen D."/>
            <person name="Cullen D."/>
            <person name="Gathman A."/>
            <person name="Goodell B."/>
            <person name="Henrissat B."/>
            <person name="Ihrmark K."/>
            <person name="Kauserud H."/>
            <person name="Kohler A."/>
            <person name="LaButti K."/>
            <person name="Lapidus A."/>
            <person name="Lavin J.L."/>
            <person name="Lee Y.-H."/>
            <person name="Lindquist E."/>
            <person name="Lilly W."/>
            <person name="Lucas S."/>
            <person name="Morin E."/>
            <person name="Murat C."/>
            <person name="Oguiza J.A."/>
            <person name="Park J."/>
            <person name="Pisabarro A.G."/>
            <person name="Riley R."/>
            <person name="Rosling A."/>
            <person name="Salamov A."/>
            <person name="Schmidt O."/>
            <person name="Schmutz J."/>
            <person name="Skrede I."/>
            <person name="Stenlid J."/>
            <person name="Wiebenga A."/>
            <person name="Xie X."/>
            <person name="Kues U."/>
            <person name="Hibbett D.S."/>
            <person name="Hoffmeister D."/>
            <person name="Hogberg N."/>
            <person name="Martin F."/>
            <person name="Grigoriev I.V."/>
            <person name="Watkinson S.C."/>
        </authorList>
    </citation>
    <scope>NUCLEOTIDE SEQUENCE</scope>
    <source>
        <strain evidence="2">S7.9</strain>
    </source>
</reference>
<evidence type="ECO:0000313" key="2">
    <source>
        <dbReference type="EMBL" id="EGO20693.1"/>
    </source>
</evidence>
<protein>
    <recommendedName>
        <fullName evidence="1">PARP catalytic domain-containing protein</fullName>
    </recommendedName>
</protein>
<dbReference type="OrthoDB" id="5153512at2759"/>
<dbReference type="GeneID" id="18820935"/>
<dbReference type="Proteomes" id="UP000008064">
    <property type="component" value="Unassembled WGS sequence"/>
</dbReference>
<evidence type="ECO:0000259" key="1">
    <source>
        <dbReference type="Pfam" id="PF00644"/>
    </source>
</evidence>
<dbReference type="SUPFAM" id="SSF56399">
    <property type="entry name" value="ADP-ribosylation"/>
    <property type="match status" value="1"/>
</dbReference>
<proteinExistence type="predicted"/>
<dbReference type="KEGG" id="sla:SERLADRAFT_477109"/>
<feature type="domain" description="PARP catalytic" evidence="1">
    <location>
        <begin position="182"/>
        <end position="277"/>
    </location>
</feature>
<gene>
    <name evidence="2" type="ORF">SERLADRAFT_477109</name>
</gene>
<name>F8P8D7_SERL9</name>
<dbReference type="AlphaFoldDB" id="F8P8D7"/>
<dbReference type="Gene3D" id="3.90.228.10">
    <property type="match status" value="1"/>
</dbReference>
<dbReference type="RefSeq" id="XP_007322659.1">
    <property type="nucleotide sequence ID" value="XM_007322597.1"/>
</dbReference>
<organism>
    <name type="scientific">Serpula lacrymans var. lacrymans (strain S7.9)</name>
    <name type="common">Dry rot fungus</name>
    <dbReference type="NCBI Taxonomy" id="578457"/>
    <lineage>
        <taxon>Eukaryota</taxon>
        <taxon>Fungi</taxon>
        <taxon>Dikarya</taxon>
        <taxon>Basidiomycota</taxon>
        <taxon>Agaricomycotina</taxon>
        <taxon>Agaricomycetes</taxon>
        <taxon>Agaricomycetidae</taxon>
        <taxon>Boletales</taxon>
        <taxon>Coniophorineae</taxon>
        <taxon>Serpulaceae</taxon>
        <taxon>Serpula</taxon>
    </lineage>
</organism>
<dbReference type="PANTHER" id="PTHR31681">
    <property type="entry name" value="C2H2-LIKE ZINC FINGER PROTEIN"/>
    <property type="match status" value="1"/>
</dbReference>
<dbReference type="HOGENOM" id="CLU_039434_0_1_1"/>
<dbReference type="Pfam" id="PF00644">
    <property type="entry name" value="PARP"/>
    <property type="match status" value="1"/>
</dbReference>
<dbReference type="InterPro" id="IPR012317">
    <property type="entry name" value="Poly(ADP-ribose)pol_cat_dom"/>
</dbReference>
<sequence length="299" mass="32154">MGPGLCDNCHAKPKHVEGTHVHQYCGKKCAASAQAHKHQAGGHGGHGGHNGHNNTHHVNSATICLMCRKAPKHGPSHFCSNKCAAQAESKAICLLEVPQGHDTFKSVEHQFKDTWRMPGRTPPSVKYVYKIVEPASRTAKYNHYRATVEARGQFTKHKLTAGNECRRWHGTRRECQLGEPGNTTFCASTTCALCSIIKSSFNLAMSRGGRFGNGIYTSSTSSKSDGYASNAHASPVKAILLNKVVVGKCHKNPGLSPTLNAAPAGYDSVVAPGSQVAADELIVYDNDAVRPSFLVVYQP</sequence>
<dbReference type="GO" id="GO:0003950">
    <property type="term" value="F:NAD+ poly-ADP-ribosyltransferase activity"/>
    <property type="evidence" value="ECO:0007669"/>
    <property type="project" value="InterPro"/>
</dbReference>